<keyword evidence="1" id="KW-0472">Membrane</keyword>
<dbReference type="AlphaFoldDB" id="A0A7L8ADD2"/>
<dbReference type="EMBL" id="CP061813">
    <property type="protein sequence ID" value="QOD60020.1"/>
    <property type="molecule type" value="Genomic_DNA"/>
</dbReference>
<feature type="transmembrane region" description="Helical" evidence="1">
    <location>
        <begin position="7"/>
        <end position="26"/>
    </location>
</feature>
<reference evidence="2 3" key="1">
    <citation type="journal article" date="2016" name="Int. J. Syst. Evol. Microbiol.">
        <title>Polaribacter haliotis sp. nov., isolated from the gut of abalone Haliotis discus hannai.</title>
        <authorList>
            <person name="Kim Y.O."/>
            <person name="Park I.S."/>
            <person name="Park S."/>
            <person name="Nam B.H."/>
            <person name="Park J.M."/>
            <person name="Kim D.G."/>
            <person name="Yoon J.H."/>
        </authorList>
    </citation>
    <scope>NUCLEOTIDE SEQUENCE [LARGE SCALE GENOMIC DNA]</scope>
    <source>
        <strain evidence="2 3">KCTC 52418</strain>
    </source>
</reference>
<keyword evidence="1" id="KW-1133">Transmembrane helix</keyword>
<dbReference type="Proteomes" id="UP000516764">
    <property type="component" value="Chromosome"/>
</dbReference>
<evidence type="ECO:0000313" key="2">
    <source>
        <dbReference type="EMBL" id="QOD60020.1"/>
    </source>
</evidence>
<organism evidence="2 3">
    <name type="scientific">Polaribacter haliotis</name>
    <dbReference type="NCBI Taxonomy" id="1888915"/>
    <lineage>
        <taxon>Bacteria</taxon>
        <taxon>Pseudomonadati</taxon>
        <taxon>Bacteroidota</taxon>
        <taxon>Flavobacteriia</taxon>
        <taxon>Flavobacteriales</taxon>
        <taxon>Flavobacteriaceae</taxon>
    </lineage>
</organism>
<proteinExistence type="predicted"/>
<dbReference type="KEGG" id="phal:H9I45_11770"/>
<dbReference type="OrthoDB" id="1203191at2"/>
<keyword evidence="3" id="KW-1185">Reference proteome</keyword>
<name>A0A7L8ADD2_9FLAO</name>
<protein>
    <submittedName>
        <fullName evidence="2">Uncharacterized protein</fullName>
    </submittedName>
</protein>
<evidence type="ECO:0000256" key="1">
    <source>
        <dbReference type="SAM" id="Phobius"/>
    </source>
</evidence>
<keyword evidence="1" id="KW-0812">Transmembrane</keyword>
<gene>
    <name evidence="2" type="ORF">H9I45_11770</name>
</gene>
<dbReference type="RefSeq" id="WP_088352724.1">
    <property type="nucleotide sequence ID" value="NZ_CP061813.1"/>
</dbReference>
<accession>A0A7L8ADD2</accession>
<evidence type="ECO:0000313" key="3">
    <source>
        <dbReference type="Proteomes" id="UP000516764"/>
    </source>
</evidence>
<sequence length="75" mass="8905">MNLFKKIYWLIYPILIVLFMMIFDQIYKTDNFVLKGGISAVLAFIISPRKRIIQTQTGKIKQITWIFLKKPVIIE</sequence>